<dbReference type="CDD" id="cd16655">
    <property type="entry name" value="RING-Ubox_WDSUB1-like"/>
    <property type="match status" value="1"/>
</dbReference>
<feature type="coiled-coil region" evidence="7">
    <location>
        <begin position="415"/>
        <end position="463"/>
    </location>
</feature>
<keyword evidence="7" id="KW-0175">Coiled coil</keyword>
<dbReference type="AlphaFoldDB" id="A0A9I9CS57"/>
<evidence type="ECO:0000313" key="10">
    <source>
        <dbReference type="EnsemblPlants" id="MELO3C007711.2.1"/>
    </source>
</evidence>
<dbReference type="EC" id="2.3.2.27" evidence="4"/>
<dbReference type="InterPro" id="IPR000719">
    <property type="entry name" value="Prot_kinase_dom"/>
</dbReference>
<dbReference type="SUPFAM" id="SSF56112">
    <property type="entry name" value="Protein kinase-like (PK-like)"/>
    <property type="match status" value="1"/>
</dbReference>
<dbReference type="EnsemblPlants" id="MELO3C007711.2.1">
    <property type="protein sequence ID" value="MELO3C007711.2.1"/>
    <property type="gene ID" value="MELO3C007711.2"/>
</dbReference>
<dbReference type="Gramene" id="MELO3C007711.2.1">
    <property type="protein sequence ID" value="MELO3C007711.2.1"/>
    <property type="gene ID" value="MELO3C007711.2"/>
</dbReference>
<dbReference type="SUPFAM" id="SSF57850">
    <property type="entry name" value="RING/U-box"/>
    <property type="match status" value="1"/>
</dbReference>
<name>A0A9I9CS57_CUCME</name>
<dbReference type="Pfam" id="PF04564">
    <property type="entry name" value="U-box"/>
    <property type="match status" value="1"/>
</dbReference>
<dbReference type="PROSITE" id="PS51698">
    <property type="entry name" value="U_BOX"/>
    <property type="match status" value="1"/>
</dbReference>
<evidence type="ECO:0000259" key="9">
    <source>
        <dbReference type="PROSITE" id="PS51698"/>
    </source>
</evidence>
<evidence type="ECO:0000256" key="2">
    <source>
        <dbReference type="ARBA" id="ARBA00003861"/>
    </source>
</evidence>
<evidence type="ECO:0000259" key="8">
    <source>
        <dbReference type="PROSITE" id="PS50011"/>
    </source>
</evidence>
<dbReference type="Pfam" id="PF07714">
    <property type="entry name" value="PK_Tyr_Ser-Thr"/>
    <property type="match status" value="1"/>
</dbReference>
<dbReference type="InterPro" id="IPR013083">
    <property type="entry name" value="Znf_RING/FYVE/PHD"/>
</dbReference>
<evidence type="ECO:0000256" key="5">
    <source>
        <dbReference type="ARBA" id="ARBA00022679"/>
    </source>
</evidence>
<protein>
    <recommendedName>
        <fullName evidence="4">RING-type E3 ubiquitin transferase</fullName>
        <ecNumber evidence="4">2.3.2.27</ecNumber>
    </recommendedName>
</protein>
<dbReference type="GO" id="GO:0005524">
    <property type="term" value="F:ATP binding"/>
    <property type="evidence" value="ECO:0007669"/>
    <property type="project" value="InterPro"/>
</dbReference>
<dbReference type="GO" id="GO:0061630">
    <property type="term" value="F:ubiquitin protein ligase activity"/>
    <property type="evidence" value="ECO:0007669"/>
    <property type="project" value="UniProtKB-EC"/>
</dbReference>
<evidence type="ECO:0000256" key="3">
    <source>
        <dbReference type="ARBA" id="ARBA00004906"/>
    </source>
</evidence>
<dbReference type="PANTHER" id="PTHR45647:SF56">
    <property type="entry name" value="U-BOX DOMAIN-CONTAINING PROTEIN 50-RELATED"/>
    <property type="match status" value="1"/>
</dbReference>
<dbReference type="PANTHER" id="PTHR45647">
    <property type="entry name" value="OS02G0152300 PROTEIN"/>
    <property type="match status" value="1"/>
</dbReference>
<organism evidence="10">
    <name type="scientific">Cucumis melo</name>
    <name type="common">Muskmelon</name>
    <dbReference type="NCBI Taxonomy" id="3656"/>
    <lineage>
        <taxon>Eukaryota</taxon>
        <taxon>Viridiplantae</taxon>
        <taxon>Streptophyta</taxon>
        <taxon>Embryophyta</taxon>
        <taxon>Tracheophyta</taxon>
        <taxon>Spermatophyta</taxon>
        <taxon>Magnoliopsida</taxon>
        <taxon>eudicotyledons</taxon>
        <taxon>Gunneridae</taxon>
        <taxon>Pentapetalae</taxon>
        <taxon>rosids</taxon>
        <taxon>fabids</taxon>
        <taxon>Cucurbitales</taxon>
        <taxon>Cucurbitaceae</taxon>
        <taxon>Benincaseae</taxon>
        <taxon>Cucumis</taxon>
    </lineage>
</organism>
<feature type="domain" description="Protein kinase" evidence="8">
    <location>
        <begin position="483"/>
        <end position="816"/>
    </location>
</feature>
<feature type="domain" description="U-box" evidence="9">
    <location>
        <begin position="762"/>
        <end position="836"/>
    </location>
</feature>
<sequence length="836" mass="95126">MNAKEEKVFVAIGNDLRDGFKTLGWTLRKWKSHPISIVILHVSYNNSMEYVHTPFGKLPVSSVSEEKVEVLRRYEQEKINKILSKYVDFCGKVRAEILKVEKSDKPVHKLIVDLVSELGITNLVIGFTFMKSSSWKPKNAISGSFYIYRNKAHFCELYVFLRDERIMEDESGVRISKISTKHSLKGWLGKMFVEDPTYFSDRNLSLSSSSPHSSNSMSSQNYWDHNVQELENYYEELLSLNVQEEEDCEQDQDGVLENSSSTRFNILDYPDSNMYWICQVFEASNPLCFLATMTVVFPFDCPRLGPLVYDRNPEERIEHLRTKIEEARKSIQLMRDEAKGSSERQAKAEWAINLCSQRTDELEAKIKEEVTIREDLQKELDSAKEYILEIVADIEESKTRLSSLLKLQAELSSKLQISTAEKSRLEAQLEKTAKTKKGLVRAIEELRRQREILHRRIEFCKDRDAMGMGERSIEVSCSTRVYTVEEITLATDNFSEQMRLSSRVYRGRINHLSVAIQMITSGNRLSEDDFQSKVELLSHIHHPHLIAMIGFCPELKCIVFDYMHSGSLSDRLLPSNSNKRSKKICRPLMWSERIRIASEVCSGLSFLHQAQPQPISHGKLTLSKILLDQNLAAKVTGFGLDELDEGRGIELDIRAFGALLLHIVTGRTEAGQIEEVLSMGKVGLVQILDEKAGQWPLSLVDDLLDLALRCATPNGSSSDVELGTVMEEIDEIKRKADDLVVGNGKKVEVIEGADAANEDVDDVPRIFICPILQEVMKNPHVAADGFSYELEAIEQWIGAGHETSPMTNLKLQHPYLTPNHTLRSLIQDWQNENSNV</sequence>
<dbReference type="GO" id="GO:0016567">
    <property type="term" value="P:protein ubiquitination"/>
    <property type="evidence" value="ECO:0007669"/>
    <property type="project" value="InterPro"/>
</dbReference>
<keyword evidence="6" id="KW-0833">Ubl conjugation pathway</keyword>
<comment type="pathway">
    <text evidence="3">Protein modification; protein ubiquitination.</text>
</comment>
<reference evidence="10" key="1">
    <citation type="submission" date="2023-03" db="UniProtKB">
        <authorList>
            <consortium name="EnsemblPlants"/>
        </authorList>
    </citation>
    <scope>IDENTIFICATION</scope>
</reference>
<evidence type="ECO:0000256" key="4">
    <source>
        <dbReference type="ARBA" id="ARBA00012483"/>
    </source>
</evidence>
<evidence type="ECO:0000256" key="6">
    <source>
        <dbReference type="ARBA" id="ARBA00022786"/>
    </source>
</evidence>
<comment type="catalytic activity">
    <reaction evidence="1">
        <text>S-ubiquitinyl-[E2 ubiquitin-conjugating enzyme]-L-cysteine + [acceptor protein]-L-lysine = [E2 ubiquitin-conjugating enzyme]-L-cysteine + N(6)-ubiquitinyl-[acceptor protein]-L-lysine.</text>
        <dbReference type="EC" id="2.3.2.27"/>
    </reaction>
</comment>
<evidence type="ECO:0000256" key="7">
    <source>
        <dbReference type="SAM" id="Coils"/>
    </source>
</evidence>
<proteinExistence type="predicted"/>
<dbReference type="Gene3D" id="3.30.200.20">
    <property type="entry name" value="Phosphorylase Kinase, domain 1"/>
    <property type="match status" value="1"/>
</dbReference>
<keyword evidence="5" id="KW-0808">Transferase</keyword>
<dbReference type="PROSITE" id="PS50011">
    <property type="entry name" value="PROTEIN_KINASE_DOM"/>
    <property type="match status" value="1"/>
</dbReference>
<evidence type="ECO:0000256" key="1">
    <source>
        <dbReference type="ARBA" id="ARBA00000900"/>
    </source>
</evidence>
<dbReference type="Gene3D" id="1.10.510.10">
    <property type="entry name" value="Transferase(Phosphotransferase) domain 1"/>
    <property type="match status" value="1"/>
</dbReference>
<dbReference type="InterPro" id="IPR051348">
    <property type="entry name" value="U-box_ubiquitin_ligases"/>
</dbReference>
<dbReference type="InterPro" id="IPR003613">
    <property type="entry name" value="Ubox_domain"/>
</dbReference>
<feature type="coiled-coil region" evidence="7">
    <location>
        <begin position="317"/>
        <end position="379"/>
    </location>
</feature>
<dbReference type="GO" id="GO:0004672">
    <property type="term" value="F:protein kinase activity"/>
    <property type="evidence" value="ECO:0007669"/>
    <property type="project" value="InterPro"/>
</dbReference>
<dbReference type="SMART" id="SM00504">
    <property type="entry name" value="Ubox"/>
    <property type="match status" value="1"/>
</dbReference>
<comment type="function">
    <text evidence="2">Functions as an E3 ubiquitin ligase.</text>
</comment>
<dbReference type="InterPro" id="IPR001245">
    <property type="entry name" value="Ser-Thr/Tyr_kinase_cat_dom"/>
</dbReference>
<dbReference type="InterPro" id="IPR011009">
    <property type="entry name" value="Kinase-like_dom_sf"/>
</dbReference>
<accession>A0A9I9CS57</accession>
<dbReference type="Gene3D" id="3.30.40.10">
    <property type="entry name" value="Zinc/RING finger domain, C3HC4 (zinc finger)"/>
    <property type="match status" value="1"/>
</dbReference>